<accession>A0AC34FBS0</accession>
<name>A0AC34FBS0_9BILA</name>
<organism evidence="1 2">
    <name type="scientific">Panagrolaimus sp. ES5</name>
    <dbReference type="NCBI Taxonomy" id="591445"/>
    <lineage>
        <taxon>Eukaryota</taxon>
        <taxon>Metazoa</taxon>
        <taxon>Ecdysozoa</taxon>
        <taxon>Nematoda</taxon>
        <taxon>Chromadorea</taxon>
        <taxon>Rhabditida</taxon>
        <taxon>Tylenchina</taxon>
        <taxon>Panagrolaimomorpha</taxon>
        <taxon>Panagrolaimoidea</taxon>
        <taxon>Panagrolaimidae</taxon>
        <taxon>Panagrolaimus</taxon>
    </lineage>
</organism>
<dbReference type="WBParaSite" id="ES5_v2.g14743.t1">
    <property type="protein sequence ID" value="ES5_v2.g14743.t1"/>
    <property type="gene ID" value="ES5_v2.g14743"/>
</dbReference>
<sequence length="345" mass="37937">MSNLQLILDEPSATFYPLSPVGGQLIFESADSVKVKDITVKLCGKGEVKFSEEINGKHEIFCDEQIIIEKDFVLWSHDEKLAAGKHDFSFKFILPEEFDVFGDNDLVVEEVITVSPMTYISTNSPVICTTTFNNVSITACIPYRIFNLNDEIPLSVEIANFSNFAVESIEAGLCWSSTFNCFGHSDGLARCETVKGELDYANSPFSVPAGATLTFNQILKSTATLPSVTSCSILSHNYLVFVRIHFVGATEHVQEFFIPIILSNIAFHKTIEGGETMLPSESVESGTFPKVTVPQNQVEEQNKITTEMPIIDNPTIPNGPHTNCCSGNVSITNENPLPTPESLHV</sequence>
<proteinExistence type="predicted"/>
<dbReference type="Proteomes" id="UP000887579">
    <property type="component" value="Unplaced"/>
</dbReference>
<reference evidence="2" key="1">
    <citation type="submission" date="2022-11" db="UniProtKB">
        <authorList>
            <consortium name="WormBaseParasite"/>
        </authorList>
    </citation>
    <scope>IDENTIFICATION</scope>
</reference>
<evidence type="ECO:0000313" key="2">
    <source>
        <dbReference type="WBParaSite" id="ES5_v2.g14743.t1"/>
    </source>
</evidence>
<protein>
    <submittedName>
        <fullName evidence="2">Arrestin-like N-terminal domain-containing protein</fullName>
    </submittedName>
</protein>
<evidence type="ECO:0000313" key="1">
    <source>
        <dbReference type="Proteomes" id="UP000887579"/>
    </source>
</evidence>